<proteinExistence type="predicted"/>
<accession>A0A7G2C9Y1</accession>
<evidence type="ECO:0000313" key="2">
    <source>
        <dbReference type="Proteomes" id="UP000515908"/>
    </source>
</evidence>
<name>A0A7G2C9Y1_9TRYP</name>
<keyword evidence="2" id="KW-1185">Reference proteome</keyword>
<evidence type="ECO:0008006" key="3">
    <source>
        <dbReference type="Google" id="ProtNLM"/>
    </source>
</evidence>
<organism evidence="1 2">
    <name type="scientific">Angomonas deanei</name>
    <dbReference type="NCBI Taxonomy" id="59799"/>
    <lineage>
        <taxon>Eukaryota</taxon>
        <taxon>Discoba</taxon>
        <taxon>Euglenozoa</taxon>
        <taxon>Kinetoplastea</taxon>
        <taxon>Metakinetoplastina</taxon>
        <taxon>Trypanosomatida</taxon>
        <taxon>Trypanosomatidae</taxon>
        <taxon>Strigomonadinae</taxon>
        <taxon>Angomonas</taxon>
    </lineage>
</organism>
<dbReference type="EMBL" id="LR877149">
    <property type="protein sequence ID" value="CAD2215677.1"/>
    <property type="molecule type" value="Genomic_DNA"/>
</dbReference>
<dbReference type="VEuPathDB" id="TriTrypDB:ADEAN_000313200"/>
<dbReference type="AlphaFoldDB" id="A0A7G2C9Y1"/>
<protein>
    <recommendedName>
        <fullName evidence="3">Symplekin C-terminal domain-containing protein</fullName>
    </recommendedName>
</protein>
<dbReference type="Proteomes" id="UP000515908">
    <property type="component" value="Chromosome 05"/>
</dbReference>
<sequence length="193" mass="21787">MKERATKEGQQWCARVLALMKARPDAMAEGDLSCEVVTSFLEELSPLQEIHPEAPEILFRCCRAVIAQAEVSQLMRLYRVVSQLPKVPFLLFRILGKCVMRGASQMPADHALLWLELYVHQNIRDDGVAKVLLKRVTDGAATALDVKTLDARVRKCAVFFGQSSQFQKVKQKAASTNKKKKKKVISYDYSNFV</sequence>
<reference evidence="1 2" key="1">
    <citation type="submission" date="2020-08" db="EMBL/GenBank/DDBJ databases">
        <authorList>
            <person name="Newling K."/>
            <person name="Davey J."/>
            <person name="Forrester S."/>
        </authorList>
    </citation>
    <scope>NUCLEOTIDE SEQUENCE [LARGE SCALE GENOMIC DNA]</scope>
    <source>
        <strain evidence="2">Crithidia deanei Carvalho (ATCC PRA-265)</strain>
    </source>
</reference>
<gene>
    <name evidence="1" type="ORF">ADEAN_000313200</name>
</gene>
<evidence type="ECO:0000313" key="1">
    <source>
        <dbReference type="EMBL" id="CAD2215677.1"/>
    </source>
</evidence>